<evidence type="ECO:0000256" key="1">
    <source>
        <dbReference type="SAM" id="SignalP"/>
    </source>
</evidence>
<sequence length="323" mass="35591">MRRAVPAILSVAFISFVSVSATAKDWPKAGILEVTVKVTGHYDDPRKVPQGKYQPTWRDHDYNREAHVEIPLTGIEYDGMLNEDVKAQNEAADAMMKQSGLSKADMSNIGNAVMVCAKKFESCGDKPECEQQMQDCATSAALANNGRNYKQPAIAVKPELTRFVQLNTPVTADVQNQHGCVKAGHIQVRDRFNGRELDSVKGWYDIRGEVTADVDLPIQKKTYENNDFCGTKVTINTKKETYDIHIRFLSEVNTTLKMSGLSGPSARDNGRIKILASNDKSDLDFSNKPISASGSISGQETIRSGANTILVSWSFKPTSVIEK</sequence>
<gene>
    <name evidence="2" type="ORF">AA309_00875</name>
</gene>
<evidence type="ECO:0000313" key="2">
    <source>
        <dbReference type="EMBL" id="KLK94792.1"/>
    </source>
</evidence>
<feature type="signal peptide" evidence="1">
    <location>
        <begin position="1"/>
        <end position="23"/>
    </location>
</feature>
<organism evidence="2 3">
    <name type="scientific">Microvirga vignae</name>
    <dbReference type="NCBI Taxonomy" id="1225564"/>
    <lineage>
        <taxon>Bacteria</taxon>
        <taxon>Pseudomonadati</taxon>
        <taxon>Pseudomonadota</taxon>
        <taxon>Alphaproteobacteria</taxon>
        <taxon>Hyphomicrobiales</taxon>
        <taxon>Methylobacteriaceae</taxon>
        <taxon>Microvirga</taxon>
    </lineage>
</organism>
<accession>A0A0H1RQ64</accession>
<dbReference type="RefSeq" id="WP_047187098.1">
    <property type="nucleotide sequence ID" value="NZ_LCYG01000004.1"/>
</dbReference>
<evidence type="ECO:0000313" key="3">
    <source>
        <dbReference type="Proteomes" id="UP000035489"/>
    </source>
</evidence>
<comment type="caution">
    <text evidence="2">The sequence shown here is derived from an EMBL/GenBank/DDBJ whole genome shotgun (WGS) entry which is preliminary data.</text>
</comment>
<name>A0A0H1RQ64_9HYPH</name>
<dbReference type="OrthoDB" id="9941387at2"/>
<dbReference type="AlphaFoldDB" id="A0A0H1RQ64"/>
<dbReference type="EMBL" id="LCYG01000004">
    <property type="protein sequence ID" value="KLK94792.1"/>
    <property type="molecule type" value="Genomic_DNA"/>
</dbReference>
<keyword evidence="1" id="KW-0732">Signal</keyword>
<dbReference type="PATRIC" id="fig|1225564.3.peg.4088"/>
<dbReference type="Proteomes" id="UP000035489">
    <property type="component" value="Unassembled WGS sequence"/>
</dbReference>
<feature type="chain" id="PRO_5002593283" evidence="1">
    <location>
        <begin position="24"/>
        <end position="323"/>
    </location>
</feature>
<proteinExistence type="predicted"/>
<protein>
    <submittedName>
        <fullName evidence="2">Uncharacterized protein</fullName>
    </submittedName>
</protein>
<reference evidence="2 3" key="1">
    <citation type="submission" date="2015-05" db="EMBL/GenBank/DDBJ databases">
        <title>Draft genome sequence of Microvirga vignae strain BR3299, a novel nitrogen fixing bacteria isolated from Brazil semi-aired region.</title>
        <authorList>
            <person name="Zilli J.E."/>
            <person name="Passos S.R."/>
            <person name="Leite J."/>
            <person name="Baldani J.I."/>
            <person name="Xavier G.R."/>
            <person name="Rumjaneck N.G."/>
            <person name="Simoes-Araujo J.L."/>
        </authorList>
    </citation>
    <scope>NUCLEOTIDE SEQUENCE [LARGE SCALE GENOMIC DNA]</scope>
    <source>
        <strain evidence="2 3">BR3299</strain>
    </source>
</reference>
<keyword evidence="3" id="KW-1185">Reference proteome</keyword>